<protein>
    <submittedName>
        <fullName evidence="1">Uncharacterized protein</fullName>
    </submittedName>
</protein>
<accession>A0A3A3GE30</accession>
<comment type="caution">
    <text evidence="1">The sequence shown here is derived from an EMBL/GenBank/DDBJ whole genome shotgun (WGS) entry which is preliminary data.</text>
</comment>
<dbReference type="EMBL" id="QYZD01000018">
    <property type="protein sequence ID" value="RJG22133.1"/>
    <property type="molecule type" value="Genomic_DNA"/>
</dbReference>
<dbReference type="Proteomes" id="UP000266177">
    <property type="component" value="Unassembled WGS sequence"/>
</dbReference>
<dbReference type="AlphaFoldDB" id="A0A3A3GE30"/>
<evidence type="ECO:0000313" key="1">
    <source>
        <dbReference type="EMBL" id="RJG22133.1"/>
    </source>
</evidence>
<sequence length="82" mass="9106">MVHWDSSNIKQDDVSASSRISIEKITAGASILLSASLRSEDDIMPLFEALCTSLEEEGCDVSDIAELHVHLNKTLEKWFLSK</sequence>
<reference evidence="1 2" key="1">
    <citation type="submission" date="2018-09" db="EMBL/GenBank/DDBJ databases">
        <title>Paenibacillus SK2017-BO5.</title>
        <authorList>
            <person name="Piskunova J.V."/>
            <person name="Dubiley S.A."/>
            <person name="Severinov K.V."/>
        </authorList>
    </citation>
    <scope>NUCLEOTIDE SEQUENCE [LARGE SCALE GENOMIC DNA]</scope>
    <source>
        <strain evidence="1 2">BO5</strain>
    </source>
</reference>
<gene>
    <name evidence="1" type="ORF">DQX05_18710</name>
</gene>
<dbReference type="RefSeq" id="WP_119795025.1">
    <property type="nucleotide sequence ID" value="NZ_QYZD01000018.1"/>
</dbReference>
<organism evidence="1 2">
    <name type="scientific">Paenibacillus thiaminolyticus</name>
    <name type="common">Bacillus thiaminolyticus</name>
    <dbReference type="NCBI Taxonomy" id="49283"/>
    <lineage>
        <taxon>Bacteria</taxon>
        <taxon>Bacillati</taxon>
        <taxon>Bacillota</taxon>
        <taxon>Bacilli</taxon>
        <taxon>Bacillales</taxon>
        <taxon>Paenibacillaceae</taxon>
        <taxon>Paenibacillus</taxon>
    </lineage>
</organism>
<dbReference type="OrthoDB" id="9965118at2"/>
<proteinExistence type="predicted"/>
<name>A0A3A3GE30_PANTH</name>
<evidence type="ECO:0000313" key="2">
    <source>
        <dbReference type="Proteomes" id="UP000266177"/>
    </source>
</evidence>